<feature type="domain" description="VOC" evidence="2">
    <location>
        <begin position="17"/>
        <end position="138"/>
    </location>
</feature>
<proteinExistence type="predicted"/>
<dbReference type="PANTHER" id="PTHR36113">
    <property type="entry name" value="LYASE, PUTATIVE-RELATED-RELATED"/>
    <property type="match status" value="1"/>
</dbReference>
<evidence type="ECO:0000313" key="4">
    <source>
        <dbReference type="Proteomes" id="UP000279275"/>
    </source>
</evidence>
<gene>
    <name evidence="3" type="ORF">EBN03_05140</name>
</gene>
<organism evidence="3 4">
    <name type="scientific">Nocardia stercoris</name>
    <dbReference type="NCBI Taxonomy" id="2483361"/>
    <lineage>
        <taxon>Bacteria</taxon>
        <taxon>Bacillati</taxon>
        <taxon>Actinomycetota</taxon>
        <taxon>Actinomycetes</taxon>
        <taxon>Mycobacteriales</taxon>
        <taxon>Nocardiaceae</taxon>
        <taxon>Nocardia</taxon>
    </lineage>
</organism>
<dbReference type="InterPro" id="IPR029068">
    <property type="entry name" value="Glyas_Bleomycin-R_OHBP_Dase"/>
</dbReference>
<sequence length="141" mass="15377">MLRFGVLECALSRQITGISHLSLSVGNRDDSVAWYGELLGFQPVATLDCDDYLETICMDSNGTILAFQQHLEGGAAYHPSRHGLDHLAFSVNSTAALDEWATFLDEHGVTWSPVADTPFGKVLCFRDPDGLQLELFAMAGT</sequence>
<name>A0A3M2LFL2_9NOCA</name>
<accession>A0A3M2LFL2</accession>
<dbReference type="InterPro" id="IPR037523">
    <property type="entry name" value="VOC_core"/>
</dbReference>
<evidence type="ECO:0000313" key="3">
    <source>
        <dbReference type="EMBL" id="RMI35620.1"/>
    </source>
</evidence>
<dbReference type="GO" id="GO:0046872">
    <property type="term" value="F:metal ion binding"/>
    <property type="evidence" value="ECO:0007669"/>
    <property type="project" value="UniProtKB-KW"/>
</dbReference>
<reference evidence="3 4" key="1">
    <citation type="submission" date="2018-10" db="EMBL/GenBank/DDBJ databases">
        <title>Isolation from cow dung.</title>
        <authorList>
            <person name="Ling L."/>
        </authorList>
    </citation>
    <scope>NUCLEOTIDE SEQUENCE [LARGE SCALE GENOMIC DNA]</scope>
    <source>
        <strain evidence="3 4">NEAU-LL90</strain>
    </source>
</reference>
<keyword evidence="4" id="KW-1185">Reference proteome</keyword>
<keyword evidence="1" id="KW-0479">Metal-binding</keyword>
<dbReference type="CDD" id="cd06587">
    <property type="entry name" value="VOC"/>
    <property type="match status" value="1"/>
</dbReference>
<protein>
    <submittedName>
        <fullName evidence="3">VOC family protein</fullName>
    </submittedName>
</protein>
<dbReference type="PROSITE" id="PS51819">
    <property type="entry name" value="VOC"/>
    <property type="match status" value="1"/>
</dbReference>
<dbReference type="PANTHER" id="PTHR36113:SF6">
    <property type="entry name" value="FOSFOMYCIN RESISTANCE PROTEIN FOSX"/>
    <property type="match status" value="1"/>
</dbReference>
<dbReference type="Proteomes" id="UP000279275">
    <property type="component" value="Unassembled WGS sequence"/>
</dbReference>
<evidence type="ECO:0000259" key="2">
    <source>
        <dbReference type="PROSITE" id="PS51819"/>
    </source>
</evidence>
<dbReference type="SUPFAM" id="SSF54593">
    <property type="entry name" value="Glyoxalase/Bleomycin resistance protein/Dihydroxybiphenyl dioxygenase"/>
    <property type="match status" value="1"/>
</dbReference>
<evidence type="ECO:0000256" key="1">
    <source>
        <dbReference type="ARBA" id="ARBA00022723"/>
    </source>
</evidence>
<dbReference type="Gene3D" id="3.10.180.10">
    <property type="entry name" value="2,3-Dihydroxybiphenyl 1,2-Dioxygenase, domain 1"/>
    <property type="match status" value="1"/>
</dbReference>
<dbReference type="AlphaFoldDB" id="A0A3M2LFL2"/>
<comment type="caution">
    <text evidence="3">The sequence shown here is derived from an EMBL/GenBank/DDBJ whole genome shotgun (WGS) entry which is preliminary data.</text>
</comment>
<dbReference type="Pfam" id="PF00903">
    <property type="entry name" value="Glyoxalase"/>
    <property type="match status" value="1"/>
</dbReference>
<dbReference type="InterPro" id="IPR004360">
    <property type="entry name" value="Glyas_Fos-R_dOase_dom"/>
</dbReference>
<dbReference type="EMBL" id="RFFH01000001">
    <property type="protein sequence ID" value="RMI35620.1"/>
    <property type="molecule type" value="Genomic_DNA"/>
</dbReference>
<dbReference type="InterPro" id="IPR051332">
    <property type="entry name" value="Fosfomycin_Res_Enzymes"/>
</dbReference>